<accession>A0A3B0VFX5</accession>
<dbReference type="Gene3D" id="3.40.630.30">
    <property type="match status" value="1"/>
</dbReference>
<protein>
    <submittedName>
        <fullName evidence="4">4-hydroxybutyrate coenzyme A transferase</fullName>
    </submittedName>
</protein>
<dbReference type="InterPro" id="IPR003702">
    <property type="entry name" value="ActCoA_hydro_N"/>
</dbReference>
<evidence type="ECO:0000259" key="3">
    <source>
        <dbReference type="PROSITE" id="PS51186"/>
    </source>
</evidence>
<name>A0A3B0VFX5_9ZZZZ</name>
<evidence type="ECO:0000256" key="2">
    <source>
        <dbReference type="ARBA" id="ARBA00022679"/>
    </source>
</evidence>
<dbReference type="InterPro" id="IPR000182">
    <property type="entry name" value="GNAT_dom"/>
</dbReference>
<dbReference type="InterPro" id="IPR016181">
    <property type="entry name" value="Acyl_CoA_acyltransferase"/>
</dbReference>
<dbReference type="GO" id="GO:0016747">
    <property type="term" value="F:acyltransferase activity, transferring groups other than amino-acyl groups"/>
    <property type="evidence" value="ECO:0007669"/>
    <property type="project" value="InterPro"/>
</dbReference>
<dbReference type="AlphaFoldDB" id="A0A3B0VFX5"/>
<dbReference type="CDD" id="cd04301">
    <property type="entry name" value="NAT_SF"/>
    <property type="match status" value="1"/>
</dbReference>
<dbReference type="Gene3D" id="3.40.1080.20">
    <property type="entry name" value="Acetyl-CoA hydrolase/transferase C-terminal domain"/>
    <property type="match status" value="1"/>
</dbReference>
<evidence type="ECO:0000313" key="4">
    <source>
        <dbReference type="EMBL" id="VAW37852.1"/>
    </source>
</evidence>
<keyword evidence="2 4" id="KW-0808">Transferase</keyword>
<reference evidence="4" key="1">
    <citation type="submission" date="2018-06" db="EMBL/GenBank/DDBJ databases">
        <authorList>
            <person name="Zhirakovskaya E."/>
        </authorList>
    </citation>
    <scope>NUCLEOTIDE SEQUENCE</scope>
</reference>
<proteinExistence type="inferred from homology"/>
<sequence>MEYDNNWQEKYSDMIATARGALARLRPGQRVFVGTGCAEPLALVSAMTDRAGQLADVEIIQLITKGDAPYADKRLADCFTINSFFIGSNVRNMIQEGLGNYTPILMSDVPRLLHSGRLPLDVALIQVTPPDSRGKVSLGISVDIVRSAAENASLVIAQVNPHMPWTHGDSLLDIYDLDLLVPVEAPLIERLSHPPHEVSKKIGREVAALIPDGATVEFGLGRVPGVGRIPQAVMDFLHDKKDLGIHTEMISDSLMDLLESGAVTGARKTIDRGRITTSFCMGTKKLYDYVDDNPLFCFRPTEYVNDSNVIGKQKRMVSINMALEIDLTGQVCSDSVAGRFYSGIGGQVDFNRGAARSDGGRAVITMPSTNKDGSRSRIVTTLEPGSGVVISRGTVHYVVTEYGTAFLHGKSIQERVMALISIAHPDFREQLFQEAVEARYLRPELAGLGNRFMVPGEESMRTSFLLDDGTQVSFRSILPTDEPHMRDLLYNLSQETIYYRFMSRQQRFTHRQILDFVYIDHRRDVAIVGTVPEAHGDEIIAVGRYYLNNRNNKAEVAFVVRDGWQNKGIGSFMFRHLIAIARRNGIAGFTAEVLRDNYRMQAIFNHSGYRVQSRLEGGVYSFVIDF</sequence>
<dbReference type="InterPro" id="IPR037171">
    <property type="entry name" value="NagB/RpiA_transferase-like"/>
</dbReference>
<dbReference type="InterPro" id="IPR026888">
    <property type="entry name" value="AcetylCoA_hyd_C"/>
</dbReference>
<dbReference type="Pfam" id="PF02550">
    <property type="entry name" value="AcetylCoA_hydro"/>
    <property type="match status" value="1"/>
</dbReference>
<dbReference type="SUPFAM" id="SSF55729">
    <property type="entry name" value="Acyl-CoA N-acyltransferases (Nat)"/>
    <property type="match status" value="1"/>
</dbReference>
<evidence type="ECO:0000256" key="1">
    <source>
        <dbReference type="ARBA" id="ARBA00009632"/>
    </source>
</evidence>
<dbReference type="PANTHER" id="PTHR21432">
    <property type="entry name" value="ACETYL-COA HYDROLASE-RELATED"/>
    <property type="match status" value="1"/>
</dbReference>
<dbReference type="InterPro" id="IPR046433">
    <property type="entry name" value="ActCoA_hydro"/>
</dbReference>
<dbReference type="Gene3D" id="3.30.750.70">
    <property type="entry name" value="4-hydroxybutyrate coenzyme like domains"/>
    <property type="match status" value="1"/>
</dbReference>
<gene>
    <name evidence="4" type="ORF">MNBD_DELTA04-1202</name>
</gene>
<dbReference type="EMBL" id="UOEY01000052">
    <property type="protein sequence ID" value="VAW37852.1"/>
    <property type="molecule type" value="Genomic_DNA"/>
</dbReference>
<dbReference type="GO" id="GO:0006083">
    <property type="term" value="P:acetate metabolic process"/>
    <property type="evidence" value="ECO:0007669"/>
    <property type="project" value="InterPro"/>
</dbReference>
<dbReference type="SUPFAM" id="SSF100950">
    <property type="entry name" value="NagB/RpiA/CoA transferase-like"/>
    <property type="match status" value="2"/>
</dbReference>
<dbReference type="PANTHER" id="PTHR21432:SF20">
    <property type="entry name" value="ACETYL-COA HYDROLASE"/>
    <property type="match status" value="1"/>
</dbReference>
<dbReference type="GO" id="GO:0008775">
    <property type="term" value="F:acetate CoA-transferase activity"/>
    <property type="evidence" value="ECO:0007669"/>
    <property type="project" value="InterPro"/>
</dbReference>
<dbReference type="Pfam" id="PF13336">
    <property type="entry name" value="AcetylCoA_hyd_C"/>
    <property type="match status" value="1"/>
</dbReference>
<dbReference type="Gene3D" id="3.40.1080.10">
    <property type="entry name" value="Glutaconate Coenzyme A-transferase"/>
    <property type="match status" value="1"/>
</dbReference>
<organism evidence="4">
    <name type="scientific">hydrothermal vent metagenome</name>
    <dbReference type="NCBI Taxonomy" id="652676"/>
    <lineage>
        <taxon>unclassified sequences</taxon>
        <taxon>metagenomes</taxon>
        <taxon>ecological metagenomes</taxon>
    </lineage>
</organism>
<dbReference type="Pfam" id="PF00583">
    <property type="entry name" value="Acetyltransf_1"/>
    <property type="match status" value="1"/>
</dbReference>
<dbReference type="PROSITE" id="PS51186">
    <property type="entry name" value="GNAT"/>
    <property type="match status" value="1"/>
</dbReference>
<comment type="similarity">
    <text evidence="1">Belongs to the acetyl-CoA hydrolase/transferase family.</text>
</comment>
<feature type="domain" description="N-acetyltransferase" evidence="3">
    <location>
        <begin position="472"/>
        <end position="626"/>
    </location>
</feature>
<dbReference type="InterPro" id="IPR038460">
    <property type="entry name" value="AcetylCoA_hyd_C_sf"/>
</dbReference>